<evidence type="ECO:0000256" key="2">
    <source>
        <dbReference type="ARBA" id="ARBA00022499"/>
    </source>
</evidence>
<feature type="compositionally biased region" description="Basic and acidic residues" evidence="6">
    <location>
        <begin position="125"/>
        <end position="143"/>
    </location>
</feature>
<comment type="caution">
    <text evidence="7">The sequence shown here is derived from an EMBL/GenBank/DDBJ whole genome shotgun (WGS) entry which is preliminary data.</text>
</comment>
<evidence type="ECO:0000256" key="6">
    <source>
        <dbReference type="SAM" id="MobiDB-lite"/>
    </source>
</evidence>
<proteinExistence type="inferred from homology"/>
<dbReference type="GO" id="GO:0070182">
    <property type="term" value="F:DNA polymerase binding"/>
    <property type="evidence" value="ECO:0007669"/>
    <property type="project" value="TreeGrafter"/>
</dbReference>
<evidence type="ECO:0000313" key="7">
    <source>
        <dbReference type="EMBL" id="KAK5924495.1"/>
    </source>
</evidence>
<dbReference type="InterPro" id="IPR029448">
    <property type="entry name" value="FANCD2"/>
</dbReference>
<gene>
    <name evidence="7" type="ORF">CesoFtcFv8_000371</name>
</gene>
<keyword evidence="2" id="KW-1017">Isopeptide bond</keyword>
<evidence type="ECO:0000313" key="8">
    <source>
        <dbReference type="Proteomes" id="UP001335648"/>
    </source>
</evidence>
<dbReference type="PANTHER" id="PTHR32086">
    <property type="entry name" value="FANCONI ANEMIA GROUP D2 PROTEIN"/>
    <property type="match status" value="1"/>
</dbReference>
<evidence type="ECO:0000256" key="3">
    <source>
        <dbReference type="ARBA" id="ARBA00022843"/>
    </source>
</evidence>
<dbReference type="Pfam" id="PF14631">
    <property type="entry name" value="FancD2"/>
    <property type="match status" value="1"/>
</dbReference>
<evidence type="ECO:0000256" key="5">
    <source>
        <dbReference type="ARBA" id="ARBA00093456"/>
    </source>
</evidence>
<organism evidence="7 8">
    <name type="scientific">Champsocephalus esox</name>
    <name type="common">pike icefish</name>
    <dbReference type="NCBI Taxonomy" id="159716"/>
    <lineage>
        <taxon>Eukaryota</taxon>
        <taxon>Metazoa</taxon>
        <taxon>Chordata</taxon>
        <taxon>Craniata</taxon>
        <taxon>Vertebrata</taxon>
        <taxon>Euteleostomi</taxon>
        <taxon>Actinopterygii</taxon>
        <taxon>Neopterygii</taxon>
        <taxon>Teleostei</taxon>
        <taxon>Neoteleostei</taxon>
        <taxon>Acanthomorphata</taxon>
        <taxon>Eupercaria</taxon>
        <taxon>Perciformes</taxon>
        <taxon>Notothenioidei</taxon>
        <taxon>Channichthyidae</taxon>
        <taxon>Champsocephalus</taxon>
    </lineage>
</organism>
<evidence type="ECO:0000256" key="4">
    <source>
        <dbReference type="ARBA" id="ARBA00023242"/>
    </source>
</evidence>
<reference evidence="7 8" key="1">
    <citation type="journal article" date="2023" name="Mol. Biol. Evol.">
        <title>Genomics of Secondarily Temperate Adaptation in the Only Non-Antarctic Icefish.</title>
        <authorList>
            <person name="Rivera-Colon A.G."/>
            <person name="Rayamajhi N."/>
            <person name="Minhas B.F."/>
            <person name="Madrigal G."/>
            <person name="Bilyk K.T."/>
            <person name="Yoon V."/>
            <person name="Hune M."/>
            <person name="Gregory S."/>
            <person name="Cheng C.H.C."/>
            <person name="Catchen J.M."/>
        </authorList>
    </citation>
    <scope>NUCLEOTIDE SEQUENCE [LARGE SCALE GENOMIC DNA]</scope>
    <source>
        <strain evidence="7">JC2023a</strain>
    </source>
</reference>
<feature type="region of interest" description="Disordered" evidence="6">
    <location>
        <begin position="84"/>
        <end position="143"/>
    </location>
</feature>
<keyword evidence="4" id="KW-0539">Nucleus</keyword>
<dbReference type="GO" id="GO:0036297">
    <property type="term" value="P:interstrand cross-link repair"/>
    <property type="evidence" value="ECO:0007669"/>
    <property type="project" value="TreeGrafter"/>
</dbReference>
<comment type="subcellular location">
    <subcellularLocation>
        <location evidence="1">Nucleus</location>
    </subcellularLocation>
</comment>
<accession>A0AAN8DQT1</accession>
<dbReference type="AlphaFoldDB" id="A0AAN8DQT1"/>
<protein>
    <submittedName>
        <fullName evidence="7">Uncharacterized protein</fullName>
    </submittedName>
</protein>
<name>A0AAN8DQT1_9TELE</name>
<sequence>MDVVDKMESLSKAEREFLCTLLFHTINWFREVVNAFCGQKEIEMKMKVMTRLQNITYLQTLLERALAGTPGYVPPVANFDGESPDGVILSPAPPVKTKKDGTAKKRKAPRKNSSESSSQLEETEADKTQQEQPEKEKEKEKEVRPVVSLVSYRQFFRELDMEVLSVLQCGLLSRSLLDSELHTKVQQEVLLGPAELVFLLEDMLRKLEFSMTAAPAKRTPFFKVQREANIYSDECKSENENVRMGW</sequence>
<comment type="similarity">
    <text evidence="5">Belongs to the Fanconi anemia protein FANCD2 family.</text>
</comment>
<keyword evidence="8" id="KW-1185">Reference proteome</keyword>
<dbReference type="PANTHER" id="PTHR32086:SF0">
    <property type="entry name" value="FANCONI ANEMIA GROUP D2 PROTEIN"/>
    <property type="match status" value="1"/>
</dbReference>
<dbReference type="GO" id="GO:0005634">
    <property type="term" value="C:nucleus"/>
    <property type="evidence" value="ECO:0007669"/>
    <property type="project" value="UniProtKB-SubCell"/>
</dbReference>
<dbReference type="Proteomes" id="UP001335648">
    <property type="component" value="Unassembled WGS sequence"/>
</dbReference>
<dbReference type="GO" id="GO:0000793">
    <property type="term" value="C:condensed chromosome"/>
    <property type="evidence" value="ECO:0007669"/>
    <property type="project" value="TreeGrafter"/>
</dbReference>
<dbReference type="EMBL" id="JAULUE010000827">
    <property type="protein sequence ID" value="KAK5924495.1"/>
    <property type="molecule type" value="Genomic_DNA"/>
</dbReference>
<dbReference type="GO" id="GO:1990918">
    <property type="term" value="P:double-strand break repair involved in meiotic recombination"/>
    <property type="evidence" value="ECO:0007669"/>
    <property type="project" value="TreeGrafter"/>
</dbReference>
<keyword evidence="3" id="KW-0832">Ubl conjugation</keyword>
<dbReference type="GO" id="GO:0031573">
    <property type="term" value="P:mitotic intra-S DNA damage checkpoint signaling"/>
    <property type="evidence" value="ECO:0007669"/>
    <property type="project" value="TreeGrafter"/>
</dbReference>
<dbReference type="GO" id="GO:0007129">
    <property type="term" value="P:homologous chromosome pairing at meiosis"/>
    <property type="evidence" value="ECO:0007669"/>
    <property type="project" value="TreeGrafter"/>
</dbReference>
<evidence type="ECO:0000256" key="1">
    <source>
        <dbReference type="ARBA" id="ARBA00004123"/>
    </source>
</evidence>
<feature type="non-terminal residue" evidence="7">
    <location>
        <position position="246"/>
    </location>
</feature>